<dbReference type="AlphaFoldDB" id="A0A9W5WUS4"/>
<comment type="caution">
    <text evidence="1">The sequence shown here is derived from an EMBL/GenBank/DDBJ whole genome shotgun (WGS) entry which is preliminary data.</text>
</comment>
<keyword evidence="1" id="KW-0560">Oxidoreductase</keyword>
<proteinExistence type="predicted"/>
<evidence type="ECO:0000313" key="1">
    <source>
        <dbReference type="EMBL" id="GFE54285.1"/>
    </source>
</evidence>
<accession>A0A9W5WUS4</accession>
<keyword evidence="1" id="KW-0575">Peroxidase</keyword>
<evidence type="ECO:0000313" key="2">
    <source>
        <dbReference type="Proteomes" id="UP001057455"/>
    </source>
</evidence>
<organism evidence="1 2">
    <name type="scientific">Babesia ovis</name>
    <dbReference type="NCBI Taxonomy" id="5869"/>
    <lineage>
        <taxon>Eukaryota</taxon>
        <taxon>Sar</taxon>
        <taxon>Alveolata</taxon>
        <taxon>Apicomplexa</taxon>
        <taxon>Aconoidasida</taxon>
        <taxon>Piroplasmida</taxon>
        <taxon>Babesiidae</taxon>
        <taxon>Babesia</taxon>
    </lineage>
</organism>
<dbReference type="EMBL" id="BLIY01000014">
    <property type="protein sequence ID" value="GFE54285.1"/>
    <property type="molecule type" value="Genomic_DNA"/>
</dbReference>
<sequence>MLHCKTLTSIANALTTNGRILFLAKEKDLLKQVQNTLNKPSMTKLFMRSEMLDAPGLAKADAITWTNDKIPAVIAEPTTREFLEAVQKYEQNSLTGPLHLVVYDKRISTLPNQRLRKPVNTM</sequence>
<dbReference type="OrthoDB" id="361856at2759"/>
<gene>
    <name evidence="1" type="ORF">BaOVIS_016890</name>
</gene>
<dbReference type="Proteomes" id="UP001057455">
    <property type="component" value="Unassembled WGS sequence"/>
</dbReference>
<dbReference type="GO" id="GO:0004601">
    <property type="term" value="F:peroxidase activity"/>
    <property type="evidence" value="ECO:0007669"/>
    <property type="project" value="UniProtKB-KW"/>
</dbReference>
<protein>
    <submittedName>
        <fullName evidence="1">Heme peroxidase, putative</fullName>
    </submittedName>
</protein>
<reference evidence="1" key="1">
    <citation type="submission" date="2019-12" db="EMBL/GenBank/DDBJ databases">
        <title>Genome sequence of Babesia ovis.</title>
        <authorList>
            <person name="Yamagishi J."/>
            <person name="Sevinc F."/>
            <person name="Xuan X."/>
        </authorList>
    </citation>
    <scope>NUCLEOTIDE SEQUENCE</scope>
    <source>
        <strain evidence="1">Selcuk</strain>
    </source>
</reference>
<keyword evidence="2" id="KW-1185">Reference proteome</keyword>
<name>A0A9W5WUS4_BABOV</name>